<sequence>MIFGFRGRSRGASIPKIHGSYVRVSFDSNLLRSSSYAKPVRKHFTEFIARVLTDFECAGNWGWKLGDGGEG</sequence>
<proteinExistence type="predicted"/>
<protein>
    <submittedName>
        <fullName evidence="1">Uncharacterized protein</fullName>
    </submittedName>
</protein>
<keyword evidence="2" id="KW-1185">Reference proteome</keyword>
<accession>A0A310SFX6</accession>
<dbReference type="Proteomes" id="UP000250275">
    <property type="component" value="Unassembled WGS sequence"/>
</dbReference>
<dbReference type="EMBL" id="KQ765330">
    <property type="protein sequence ID" value="OAD53971.1"/>
    <property type="molecule type" value="Genomic_DNA"/>
</dbReference>
<evidence type="ECO:0000313" key="1">
    <source>
        <dbReference type="EMBL" id="OAD53971.1"/>
    </source>
</evidence>
<name>A0A310SFX6_9HYME</name>
<evidence type="ECO:0000313" key="2">
    <source>
        <dbReference type="Proteomes" id="UP000250275"/>
    </source>
</evidence>
<organism evidence="1 2">
    <name type="scientific">Eufriesea mexicana</name>
    <dbReference type="NCBI Taxonomy" id="516756"/>
    <lineage>
        <taxon>Eukaryota</taxon>
        <taxon>Metazoa</taxon>
        <taxon>Ecdysozoa</taxon>
        <taxon>Arthropoda</taxon>
        <taxon>Hexapoda</taxon>
        <taxon>Insecta</taxon>
        <taxon>Pterygota</taxon>
        <taxon>Neoptera</taxon>
        <taxon>Endopterygota</taxon>
        <taxon>Hymenoptera</taxon>
        <taxon>Apocrita</taxon>
        <taxon>Aculeata</taxon>
        <taxon>Apoidea</taxon>
        <taxon>Anthophila</taxon>
        <taxon>Apidae</taxon>
        <taxon>Eufriesea</taxon>
    </lineage>
</organism>
<gene>
    <name evidence="1" type="ORF">WN48_08543</name>
</gene>
<reference evidence="1 2" key="1">
    <citation type="submission" date="2015-07" db="EMBL/GenBank/DDBJ databases">
        <title>The genome of Eufriesea mexicana.</title>
        <authorList>
            <person name="Pan H."/>
            <person name="Kapheim K."/>
        </authorList>
    </citation>
    <scope>NUCLEOTIDE SEQUENCE [LARGE SCALE GENOMIC DNA]</scope>
    <source>
        <strain evidence="1">0111107269</strain>
        <tissue evidence="1">Whole body</tissue>
    </source>
</reference>
<dbReference type="AlphaFoldDB" id="A0A310SFX6"/>